<keyword evidence="1" id="KW-0812">Transmembrane</keyword>
<evidence type="ECO:0000313" key="2">
    <source>
        <dbReference type="EMBL" id="CAG6606499.1"/>
    </source>
</evidence>
<reference evidence="2" key="1">
    <citation type="submission" date="2021-05" db="EMBL/GenBank/DDBJ databases">
        <authorList>
            <person name="Alioto T."/>
            <person name="Alioto T."/>
            <person name="Gomez Garrido J."/>
        </authorList>
    </citation>
    <scope>NUCLEOTIDE SEQUENCE</scope>
</reference>
<feature type="transmembrane region" description="Helical" evidence="1">
    <location>
        <begin position="84"/>
        <end position="106"/>
    </location>
</feature>
<dbReference type="AlphaFoldDB" id="A0A8D8LAW5"/>
<organism evidence="2">
    <name type="scientific">Cacopsylla melanoneura</name>
    <dbReference type="NCBI Taxonomy" id="428564"/>
    <lineage>
        <taxon>Eukaryota</taxon>
        <taxon>Metazoa</taxon>
        <taxon>Ecdysozoa</taxon>
        <taxon>Arthropoda</taxon>
        <taxon>Hexapoda</taxon>
        <taxon>Insecta</taxon>
        <taxon>Pterygota</taxon>
        <taxon>Neoptera</taxon>
        <taxon>Paraneoptera</taxon>
        <taxon>Hemiptera</taxon>
        <taxon>Sternorrhyncha</taxon>
        <taxon>Psylloidea</taxon>
        <taxon>Psyllidae</taxon>
        <taxon>Psyllinae</taxon>
        <taxon>Cacopsylla</taxon>
    </lineage>
</organism>
<keyword evidence="1" id="KW-1133">Transmembrane helix</keyword>
<feature type="transmembrane region" description="Helical" evidence="1">
    <location>
        <begin position="59"/>
        <end position="78"/>
    </location>
</feature>
<name>A0A8D8LAW5_9HEMI</name>
<keyword evidence="1" id="KW-0472">Membrane</keyword>
<protein>
    <submittedName>
        <fullName evidence="2">Uncharacterized protein</fullName>
    </submittedName>
</protein>
<dbReference type="EMBL" id="HBUF01003762">
    <property type="protein sequence ID" value="CAG6606499.1"/>
    <property type="molecule type" value="Transcribed_RNA"/>
</dbReference>
<accession>A0A8D8LAW5</accession>
<sequence>MVVEPSFVGSTSPPLDRYLARCIDDPFLLALVIEAVEVLEQAVSSFFTNIFTPQQTLKLFLLLSVCFFQVGFIRLFFAPAWIRFFGSTCSFDFLGFLFWSLPCLFFKF</sequence>
<evidence type="ECO:0000256" key="1">
    <source>
        <dbReference type="SAM" id="Phobius"/>
    </source>
</evidence>
<proteinExistence type="predicted"/>